<sequence length="175" mass="19644">MAKTTPGKITLWALESDYDAKAIEIMAHKILDGKGATATIQARGRPERNIAKRGRKGLEQAVGNYLRENRRVIFILDRDGPMSKAERQKEPNSLINQVRQVVSQFTGKVHLVEAVNELEAWLLVDCLGIFCFFSQGHHALPKACKSDPKSEECRRTLAKNQKYASSKKSVGGYFR</sequence>
<dbReference type="EMBL" id="CAADFD010000055">
    <property type="protein sequence ID" value="VFJ60253.1"/>
    <property type="molecule type" value="Genomic_DNA"/>
</dbReference>
<name>A0A450T1B3_9GAMM</name>
<reference evidence="1" key="1">
    <citation type="submission" date="2019-02" db="EMBL/GenBank/DDBJ databases">
        <authorList>
            <person name="Gruber-Vodicka R. H."/>
            <person name="Seah K. B. B."/>
        </authorList>
    </citation>
    <scope>NUCLEOTIDE SEQUENCE</scope>
    <source>
        <strain evidence="1">BECK_BZ106</strain>
    </source>
</reference>
<dbReference type="AlphaFoldDB" id="A0A450T1B3"/>
<accession>A0A450T1B3</accession>
<gene>
    <name evidence="1" type="ORF">BECKFW1821B_GA0114236_10551</name>
</gene>
<proteinExistence type="predicted"/>
<protein>
    <submittedName>
        <fullName evidence="1">Uncharacterized protein</fullName>
    </submittedName>
</protein>
<organism evidence="1">
    <name type="scientific">Candidatus Kentrum sp. FW</name>
    <dbReference type="NCBI Taxonomy" id="2126338"/>
    <lineage>
        <taxon>Bacteria</taxon>
        <taxon>Pseudomonadati</taxon>
        <taxon>Pseudomonadota</taxon>
        <taxon>Gammaproteobacteria</taxon>
        <taxon>Candidatus Kentrum</taxon>
    </lineage>
</organism>
<evidence type="ECO:0000313" key="1">
    <source>
        <dbReference type="EMBL" id="VFJ60253.1"/>
    </source>
</evidence>